<keyword evidence="2" id="KW-0012">Acyltransferase</keyword>
<evidence type="ECO:0000259" key="1">
    <source>
        <dbReference type="Pfam" id="PF13302"/>
    </source>
</evidence>
<sequence>MIIFKNFINLTKNEKKEIFHIRNSPDISKFMKTKNINYKKHLIFLKNLKKTSDKKYFLLIKNNENLGVIYFTNITSNSCEFGLYGIKKGVGNLLMEEIKNYAFNVLKVQNLNACVFKENTKALNLYLKHGFNIINENDEFYFVNLNNPNRNVIF</sequence>
<gene>
    <name evidence="2" type="primary">pseH</name>
    <name evidence="2" type="ORF">YZ36_07650</name>
</gene>
<organism evidence="2 3">
    <name type="scientific">Campylobacter lari</name>
    <dbReference type="NCBI Taxonomy" id="201"/>
    <lineage>
        <taxon>Bacteria</taxon>
        <taxon>Pseudomonadati</taxon>
        <taxon>Campylobacterota</taxon>
        <taxon>Epsilonproteobacteria</taxon>
        <taxon>Campylobacterales</taxon>
        <taxon>Campylobacteraceae</taxon>
        <taxon>Campylobacter</taxon>
    </lineage>
</organism>
<protein>
    <submittedName>
        <fullName evidence="2">UDP-4-amino-4, 6-dideoxy-N-acetyl-beta-L-altrosamine N-acetyltransferase</fullName>
        <ecNumber evidence="2">2.3.1.202</ecNumber>
    </submittedName>
</protein>
<accession>A0A825SII2</accession>
<keyword evidence="2" id="KW-0808">Transferase</keyword>
<dbReference type="GO" id="GO:0016746">
    <property type="term" value="F:acyltransferase activity"/>
    <property type="evidence" value="ECO:0007669"/>
    <property type="project" value="UniProtKB-KW"/>
</dbReference>
<dbReference type="EMBL" id="AACCWZ010000016">
    <property type="protein sequence ID" value="EAK0451836.1"/>
    <property type="molecule type" value="Genomic_DNA"/>
</dbReference>
<reference evidence="2 3" key="1">
    <citation type="submission" date="2018-05" db="EMBL/GenBank/DDBJ databases">
        <authorList>
            <consortium name="PulseNet: The National Subtyping Network for Foodborne Disease Surveillance"/>
            <person name="Tarr C.L."/>
            <person name="Trees E."/>
            <person name="Katz L.S."/>
            <person name="Carleton-Romer H.A."/>
            <person name="Stroika S."/>
            <person name="Kucerova Z."/>
            <person name="Roache K.F."/>
            <person name="Sabol A.L."/>
            <person name="Besser J."/>
            <person name="Gerner-Smidt P."/>
        </authorList>
    </citation>
    <scope>NUCLEOTIDE SEQUENCE [LARGE SCALE GENOMIC DNA]</scope>
    <source>
        <strain evidence="2 3">20110455</strain>
    </source>
</reference>
<dbReference type="SUPFAM" id="SSF55729">
    <property type="entry name" value="Acyl-CoA N-acyltransferases (Nat)"/>
    <property type="match status" value="1"/>
</dbReference>
<evidence type="ECO:0000313" key="3">
    <source>
        <dbReference type="Proteomes" id="UP000405656"/>
    </source>
</evidence>
<dbReference type="InterPro" id="IPR016181">
    <property type="entry name" value="Acyl_CoA_acyltransferase"/>
</dbReference>
<dbReference type="InterPro" id="IPR020036">
    <property type="entry name" value="PseH"/>
</dbReference>
<dbReference type="Proteomes" id="UP000405656">
    <property type="component" value="Unassembled WGS sequence"/>
</dbReference>
<dbReference type="RefSeq" id="WP_263674244.1">
    <property type="nucleotide sequence ID" value="NZ_CBCUZC010000009.1"/>
</dbReference>
<name>A0A825SII2_CAMLA</name>
<proteinExistence type="predicted"/>
<comment type="caution">
    <text evidence="2">The sequence shown here is derived from an EMBL/GenBank/DDBJ whole genome shotgun (WGS) entry which is preliminary data.</text>
</comment>
<dbReference type="NCBIfam" id="TIGR03585">
    <property type="entry name" value="PseH"/>
    <property type="match status" value="1"/>
</dbReference>
<dbReference type="AlphaFoldDB" id="A0A825SII2"/>
<dbReference type="Gene3D" id="3.40.630.30">
    <property type="match status" value="1"/>
</dbReference>
<dbReference type="Pfam" id="PF13302">
    <property type="entry name" value="Acetyltransf_3"/>
    <property type="match status" value="1"/>
</dbReference>
<feature type="domain" description="N-acetyltransferase" evidence="1">
    <location>
        <begin position="10"/>
        <end position="132"/>
    </location>
</feature>
<evidence type="ECO:0000313" key="2">
    <source>
        <dbReference type="EMBL" id="EAK0451836.1"/>
    </source>
</evidence>
<dbReference type="EC" id="2.3.1.202" evidence="2"/>
<dbReference type="InterPro" id="IPR000182">
    <property type="entry name" value="GNAT_dom"/>
</dbReference>